<dbReference type="CDD" id="cd14014">
    <property type="entry name" value="STKc_PknB_like"/>
    <property type="match status" value="1"/>
</dbReference>
<dbReference type="Gene3D" id="3.90.640.10">
    <property type="entry name" value="Actin, Chain A, domain 4"/>
    <property type="match status" value="1"/>
</dbReference>
<dbReference type="PANTHER" id="PTHR43289">
    <property type="entry name" value="MITOGEN-ACTIVATED PROTEIN KINASE KINASE KINASE 20-RELATED"/>
    <property type="match status" value="1"/>
</dbReference>
<dbReference type="InterPro" id="IPR043129">
    <property type="entry name" value="ATPase_NBD"/>
</dbReference>
<organism evidence="11 12">
    <name type="scientific">Stieleria varia</name>
    <dbReference type="NCBI Taxonomy" id="2528005"/>
    <lineage>
        <taxon>Bacteria</taxon>
        <taxon>Pseudomonadati</taxon>
        <taxon>Planctomycetota</taxon>
        <taxon>Planctomycetia</taxon>
        <taxon>Pirellulales</taxon>
        <taxon>Pirellulaceae</taxon>
        <taxon>Stieleria</taxon>
    </lineage>
</organism>
<feature type="region of interest" description="Disordered" evidence="9">
    <location>
        <begin position="1"/>
        <end position="45"/>
    </location>
</feature>
<reference evidence="11 12" key="1">
    <citation type="submission" date="2019-02" db="EMBL/GenBank/DDBJ databases">
        <title>Deep-cultivation of Planctomycetes and their phenomic and genomic characterization uncovers novel biology.</title>
        <authorList>
            <person name="Wiegand S."/>
            <person name="Jogler M."/>
            <person name="Boedeker C."/>
            <person name="Pinto D."/>
            <person name="Vollmers J."/>
            <person name="Rivas-Marin E."/>
            <person name="Kohn T."/>
            <person name="Peeters S.H."/>
            <person name="Heuer A."/>
            <person name="Rast P."/>
            <person name="Oberbeckmann S."/>
            <person name="Bunk B."/>
            <person name="Jeske O."/>
            <person name="Meyerdierks A."/>
            <person name="Storesund J.E."/>
            <person name="Kallscheuer N."/>
            <person name="Luecker S."/>
            <person name="Lage O.M."/>
            <person name="Pohl T."/>
            <person name="Merkel B.J."/>
            <person name="Hornburger P."/>
            <person name="Mueller R.-W."/>
            <person name="Bruemmer F."/>
            <person name="Labrenz M."/>
            <person name="Spormann A.M."/>
            <person name="Op Den Camp H."/>
            <person name="Overmann J."/>
            <person name="Amann R."/>
            <person name="Jetten M.S.M."/>
            <person name="Mascher T."/>
            <person name="Medema M.H."/>
            <person name="Devos D.P."/>
            <person name="Kaster A.-K."/>
            <person name="Ovreas L."/>
            <person name="Rohde M."/>
            <person name="Galperin M.Y."/>
            <person name="Jogler C."/>
        </authorList>
    </citation>
    <scope>NUCLEOTIDE SEQUENCE [LARGE SCALE GENOMIC DNA]</scope>
    <source>
        <strain evidence="11 12">Pla52n</strain>
    </source>
</reference>
<dbReference type="PANTHER" id="PTHR43289:SF6">
    <property type="entry name" value="SERINE_THREONINE-PROTEIN KINASE NEKL-3"/>
    <property type="match status" value="1"/>
</dbReference>
<evidence type="ECO:0000256" key="1">
    <source>
        <dbReference type="ARBA" id="ARBA00022527"/>
    </source>
</evidence>
<dbReference type="InterPro" id="IPR000719">
    <property type="entry name" value="Prot_kinase_dom"/>
</dbReference>
<feature type="domain" description="Protein kinase" evidence="10">
    <location>
        <begin position="52"/>
        <end position="328"/>
    </location>
</feature>
<dbReference type="Gene3D" id="1.10.510.10">
    <property type="entry name" value="Transferase(Phosphotransferase) domain 1"/>
    <property type="match status" value="1"/>
</dbReference>
<gene>
    <name evidence="11" type="primary">pknB_16</name>
    <name evidence="11" type="ORF">Pla52n_16160</name>
</gene>
<keyword evidence="5 8" id="KW-0067">ATP-binding</keyword>
<comment type="catalytic activity">
    <reaction evidence="7">
        <text>L-seryl-[protein] + ATP = O-phospho-L-seryl-[protein] + ADP + H(+)</text>
        <dbReference type="Rhea" id="RHEA:17989"/>
        <dbReference type="Rhea" id="RHEA-COMP:9863"/>
        <dbReference type="Rhea" id="RHEA-COMP:11604"/>
        <dbReference type="ChEBI" id="CHEBI:15378"/>
        <dbReference type="ChEBI" id="CHEBI:29999"/>
        <dbReference type="ChEBI" id="CHEBI:30616"/>
        <dbReference type="ChEBI" id="CHEBI:83421"/>
        <dbReference type="ChEBI" id="CHEBI:456216"/>
        <dbReference type="EC" id="2.7.11.1"/>
    </reaction>
</comment>
<dbReference type="PROSITE" id="PS00107">
    <property type="entry name" value="PROTEIN_KINASE_ATP"/>
    <property type="match status" value="1"/>
</dbReference>
<dbReference type="Gene3D" id="3.30.420.40">
    <property type="match status" value="2"/>
</dbReference>
<accession>A0A5C6B1X2</accession>
<dbReference type="Gene3D" id="2.60.34.10">
    <property type="entry name" value="Substrate Binding Domain Of DNAk, Chain A, domain 1"/>
    <property type="match status" value="1"/>
</dbReference>
<dbReference type="Gene3D" id="3.30.200.20">
    <property type="entry name" value="Phosphorylase Kinase, domain 1"/>
    <property type="match status" value="1"/>
</dbReference>
<dbReference type="InterPro" id="IPR013126">
    <property type="entry name" value="Hsp_70_fam"/>
</dbReference>
<dbReference type="GO" id="GO:0005524">
    <property type="term" value="F:ATP binding"/>
    <property type="evidence" value="ECO:0007669"/>
    <property type="project" value="UniProtKB-UniRule"/>
</dbReference>
<evidence type="ECO:0000259" key="10">
    <source>
        <dbReference type="PROSITE" id="PS50011"/>
    </source>
</evidence>
<dbReference type="AlphaFoldDB" id="A0A5C6B1X2"/>
<dbReference type="EC" id="2.7.11.1" evidence="11"/>
<evidence type="ECO:0000256" key="6">
    <source>
        <dbReference type="ARBA" id="ARBA00047899"/>
    </source>
</evidence>
<dbReference type="Pfam" id="PF00012">
    <property type="entry name" value="HSP70"/>
    <property type="match status" value="1"/>
</dbReference>
<comment type="catalytic activity">
    <reaction evidence="6">
        <text>L-threonyl-[protein] + ATP = O-phospho-L-threonyl-[protein] + ADP + H(+)</text>
        <dbReference type="Rhea" id="RHEA:46608"/>
        <dbReference type="Rhea" id="RHEA-COMP:11060"/>
        <dbReference type="Rhea" id="RHEA-COMP:11605"/>
        <dbReference type="ChEBI" id="CHEBI:15378"/>
        <dbReference type="ChEBI" id="CHEBI:30013"/>
        <dbReference type="ChEBI" id="CHEBI:30616"/>
        <dbReference type="ChEBI" id="CHEBI:61977"/>
        <dbReference type="ChEBI" id="CHEBI:456216"/>
        <dbReference type="EC" id="2.7.11.1"/>
    </reaction>
</comment>
<keyword evidence="1" id="KW-0723">Serine/threonine-protein kinase</keyword>
<proteinExistence type="predicted"/>
<evidence type="ECO:0000313" key="12">
    <source>
        <dbReference type="Proteomes" id="UP000320176"/>
    </source>
</evidence>
<dbReference type="SUPFAM" id="SSF53067">
    <property type="entry name" value="Actin-like ATPase domain"/>
    <property type="match status" value="2"/>
</dbReference>
<dbReference type="GO" id="GO:0004674">
    <property type="term" value="F:protein serine/threonine kinase activity"/>
    <property type="evidence" value="ECO:0007669"/>
    <property type="project" value="UniProtKB-KW"/>
</dbReference>
<dbReference type="EMBL" id="SJPN01000002">
    <property type="protein sequence ID" value="TWU05900.1"/>
    <property type="molecule type" value="Genomic_DNA"/>
</dbReference>
<dbReference type="OrthoDB" id="6111975at2"/>
<dbReference type="InterPro" id="IPR029047">
    <property type="entry name" value="HSP70_peptide-bd_sf"/>
</dbReference>
<evidence type="ECO:0000256" key="5">
    <source>
        <dbReference type="ARBA" id="ARBA00022840"/>
    </source>
</evidence>
<dbReference type="Proteomes" id="UP000320176">
    <property type="component" value="Unassembled WGS sequence"/>
</dbReference>
<dbReference type="InterPro" id="IPR017441">
    <property type="entry name" value="Protein_kinase_ATP_BS"/>
</dbReference>
<name>A0A5C6B1X2_9BACT</name>
<evidence type="ECO:0000256" key="7">
    <source>
        <dbReference type="ARBA" id="ARBA00048679"/>
    </source>
</evidence>
<comment type="caution">
    <text evidence="11">The sequence shown here is derived from an EMBL/GenBank/DDBJ whole genome shotgun (WGS) entry which is preliminary data.</text>
</comment>
<dbReference type="Pfam" id="PF00069">
    <property type="entry name" value="Pkinase"/>
    <property type="match status" value="1"/>
</dbReference>
<evidence type="ECO:0000256" key="4">
    <source>
        <dbReference type="ARBA" id="ARBA00022777"/>
    </source>
</evidence>
<dbReference type="InterPro" id="IPR011009">
    <property type="entry name" value="Kinase-like_dom_sf"/>
</dbReference>
<evidence type="ECO:0000313" key="11">
    <source>
        <dbReference type="EMBL" id="TWU05900.1"/>
    </source>
</evidence>
<keyword evidence="3 8" id="KW-0547">Nucleotide-binding</keyword>
<dbReference type="FunFam" id="3.30.200.20:FF:000035">
    <property type="entry name" value="Serine/threonine protein kinase Stk1"/>
    <property type="match status" value="1"/>
</dbReference>
<dbReference type="SUPFAM" id="SSF56112">
    <property type="entry name" value="Protein kinase-like (PK-like)"/>
    <property type="match status" value="1"/>
</dbReference>
<evidence type="ECO:0000256" key="2">
    <source>
        <dbReference type="ARBA" id="ARBA00022679"/>
    </source>
</evidence>
<dbReference type="GO" id="GO:0140662">
    <property type="term" value="F:ATP-dependent protein folding chaperone"/>
    <property type="evidence" value="ECO:0007669"/>
    <property type="project" value="InterPro"/>
</dbReference>
<feature type="binding site" evidence="8">
    <location>
        <position position="81"/>
    </location>
    <ligand>
        <name>ATP</name>
        <dbReference type="ChEBI" id="CHEBI:30616"/>
    </ligand>
</feature>
<sequence>MSSSSDSDFPINDQPTRDFGSVSSDDDLISGEIGDTSSLPSSEPIPSRIGDYEIRHLIGSGGMGEVYLAEHVRMQRKVAVKVLRKDKMQEPAAIERFYDEVRVASRLMHPNIVAAFDAGEFDGIHYLTMEYVDGLNLTRLVSKKGPFPVGMAAAVIRQAAMGLLHAHRAGIVHRDVKPGNLMQASDGTIKVLDLGLAQINQIQWSEDGRELGSIPDPDSHHKRKGKLVGTLAYMAPEQLESPDDADPRSDIYSLGAVLFFLLTARPPFTGDYLEQVYGHRHGAIPDLMQERDDISLGFANIFRRMMAKKASQRYASMDEVIEDLSEYADDTCAPSWITEFRYRQNKVDVSTASGGSTAIANMPILAIDLDMFYATAAEAVPGSGVRLLSAGNDAQPLFRMAFASDNGRLICDSDAIDMRTDDPKQVVHCLPMYIGKDVVDREVCGRKCPPEVLLGLAIQRVIANAWPERAIPRIAAIVVPACYDQFHRRSIVQAARIAGLESIRLVDRSVASVQSTMLDPELESLSDSSVDVKEKELILYLGLTGQATEIALIRRDGVQLTQLATAGHWHTGGTAWLHRLVDLAAKAFVKEHKFDPKKTLKYASRLQMACERAINSMLLLPEVIIGIDTDEKCLTVTVSRDEWLERSGDLIYRMRRCMHEVCTQAGVSPKSIQTCITMGPLLHMRELHERLLHKLSPTIQRKALDRPDAARGAAACLAAELPGRSDLALPPQTVASQSIGIVIADNQGRRRILPIIQKGTPLPARTNRKLSIAKDRQSMTLSIVETSGVHGKSWHSLGRYEFEVDKDSDNRLKRTRMIGFELNVNGLLTVRAQTPGTPESTKLSDIPISMLNERDEPQWQRWISDLVDTR</sequence>
<dbReference type="PROSITE" id="PS50011">
    <property type="entry name" value="PROTEIN_KINASE_DOM"/>
    <property type="match status" value="1"/>
</dbReference>
<keyword evidence="4 11" id="KW-0418">Kinase</keyword>
<dbReference type="SUPFAM" id="SSF100920">
    <property type="entry name" value="Heat shock protein 70kD (HSP70), peptide-binding domain"/>
    <property type="match status" value="1"/>
</dbReference>
<evidence type="ECO:0000256" key="9">
    <source>
        <dbReference type="SAM" id="MobiDB-lite"/>
    </source>
</evidence>
<evidence type="ECO:0000256" key="3">
    <source>
        <dbReference type="ARBA" id="ARBA00022741"/>
    </source>
</evidence>
<dbReference type="GO" id="GO:0106310">
    <property type="term" value="F:protein serine kinase activity"/>
    <property type="evidence" value="ECO:0007669"/>
    <property type="project" value="RHEA"/>
</dbReference>
<evidence type="ECO:0000256" key="8">
    <source>
        <dbReference type="PROSITE-ProRule" id="PRU10141"/>
    </source>
</evidence>
<keyword evidence="12" id="KW-1185">Reference proteome</keyword>
<dbReference type="SMART" id="SM00220">
    <property type="entry name" value="S_TKc"/>
    <property type="match status" value="1"/>
</dbReference>
<dbReference type="RefSeq" id="WP_146519074.1">
    <property type="nucleotide sequence ID" value="NZ_CP151726.1"/>
</dbReference>
<protein>
    <submittedName>
        <fullName evidence="11">Serine/threonine-protein kinase PknB</fullName>
        <ecNumber evidence="11">2.7.11.1</ecNumber>
    </submittedName>
</protein>
<keyword evidence="2 11" id="KW-0808">Transferase</keyword>